<evidence type="ECO:0000256" key="1">
    <source>
        <dbReference type="SAM" id="SignalP"/>
    </source>
</evidence>
<keyword evidence="3" id="KW-1185">Reference proteome</keyword>
<feature type="chain" id="PRO_5045218940" evidence="1">
    <location>
        <begin position="29"/>
        <end position="324"/>
    </location>
</feature>
<keyword evidence="1" id="KW-0732">Signal</keyword>
<evidence type="ECO:0000313" key="2">
    <source>
        <dbReference type="EMBL" id="MFC0349177.1"/>
    </source>
</evidence>
<proteinExistence type="predicted"/>
<reference evidence="2 3" key="1">
    <citation type="submission" date="2024-09" db="EMBL/GenBank/DDBJ databases">
        <authorList>
            <person name="Sun Q."/>
            <person name="Mori K."/>
        </authorList>
    </citation>
    <scope>NUCLEOTIDE SEQUENCE [LARGE SCALE GENOMIC DNA]</scope>
    <source>
        <strain evidence="2 3">CCM 8677</strain>
    </source>
</reference>
<dbReference type="EMBL" id="JBHLXJ010000004">
    <property type="protein sequence ID" value="MFC0349177.1"/>
    <property type="molecule type" value="Genomic_DNA"/>
</dbReference>
<organism evidence="2 3">
    <name type="scientific">Undibacterium danionis</name>
    <dbReference type="NCBI Taxonomy" id="1812100"/>
    <lineage>
        <taxon>Bacteria</taxon>
        <taxon>Pseudomonadati</taxon>
        <taxon>Pseudomonadota</taxon>
        <taxon>Betaproteobacteria</taxon>
        <taxon>Burkholderiales</taxon>
        <taxon>Oxalobacteraceae</taxon>
        <taxon>Undibacterium</taxon>
    </lineage>
</organism>
<sequence length="324" mass="35099">MPIVKIPYKLITGLIFLHVIAFTSLASAQSNPNANAPLVGLWNFQTVIGTENEKDVMGYGVMKIAPKSKAAPQQLVANIVWLDDKGIGRNTREMQGEVNNAQAVFTHNTIRTHTSGKGKAVDTEVKVIWTLNAETNTLIGTRQVRRADGGIDHDDTTKSVSGTRSTASSLPAVVPVVAPQERGPSTADERARAVKIAQDAESNLQQVFEQNNVWLDQWIKDIPDLTFNTGAVANWLKTASPPEFRAQLFFQFCASAIAFQIKNPALAEKQAAYDLAGLEGALRAYEKLVSTNSNLRSGKLTQAIAARDKGELAAFALSLSGRDQ</sequence>
<protein>
    <submittedName>
        <fullName evidence="2">Uncharacterized protein</fullName>
    </submittedName>
</protein>
<accession>A0ABV6IBH9</accession>
<dbReference type="Proteomes" id="UP001589844">
    <property type="component" value="Unassembled WGS sequence"/>
</dbReference>
<feature type="signal peptide" evidence="1">
    <location>
        <begin position="1"/>
        <end position="28"/>
    </location>
</feature>
<comment type="caution">
    <text evidence="2">The sequence shown here is derived from an EMBL/GenBank/DDBJ whole genome shotgun (WGS) entry which is preliminary data.</text>
</comment>
<dbReference type="RefSeq" id="WP_390210571.1">
    <property type="nucleotide sequence ID" value="NZ_JBHLXJ010000004.1"/>
</dbReference>
<evidence type="ECO:0000313" key="3">
    <source>
        <dbReference type="Proteomes" id="UP001589844"/>
    </source>
</evidence>
<gene>
    <name evidence="2" type="ORF">ACFFJH_05125</name>
</gene>
<name>A0ABV6IBH9_9BURK</name>